<reference evidence="4" key="1">
    <citation type="submission" date="2024-05" db="EMBL/GenBank/DDBJ databases">
        <title>Isolation and characterization of Sporomusa carbonis sp. nov., a carboxydotrophic hydrogenogen in the genus of Sporomusa isolated from a charcoal burning pile.</title>
        <authorList>
            <person name="Boeer T."/>
            <person name="Rosenbaum F."/>
            <person name="Eysell L."/>
            <person name="Mueller V."/>
            <person name="Daniel R."/>
            <person name="Poehlein A."/>
        </authorList>
    </citation>
    <scope>NUCLEOTIDE SEQUENCE [LARGE SCALE GENOMIC DNA]</scope>
    <source>
        <strain evidence="4">DSM 10669</strain>
    </source>
</reference>
<dbReference type="PROSITE" id="PS01173">
    <property type="entry name" value="LIPASE_GDXG_HIS"/>
    <property type="match status" value="1"/>
</dbReference>
<dbReference type="RefSeq" id="WP_094605942.1">
    <property type="nucleotide sequence ID" value="NZ_CP155573.1"/>
</dbReference>
<dbReference type="InterPro" id="IPR029058">
    <property type="entry name" value="AB_hydrolase_fold"/>
</dbReference>
<evidence type="ECO:0000313" key="4">
    <source>
        <dbReference type="EMBL" id="XFO65215.1"/>
    </source>
</evidence>
<keyword evidence="5" id="KW-1185">Reference proteome</keyword>
<dbReference type="InterPro" id="IPR050300">
    <property type="entry name" value="GDXG_lipolytic_enzyme"/>
</dbReference>
<proteinExistence type="inferred from homology"/>
<comment type="similarity">
    <text evidence="1">Belongs to the 'GDXG' lipolytic enzyme family.</text>
</comment>
<organism evidence="4 5">
    <name type="scientific">Sporomusa silvacetica DSM 10669</name>
    <dbReference type="NCBI Taxonomy" id="1123289"/>
    <lineage>
        <taxon>Bacteria</taxon>
        <taxon>Bacillati</taxon>
        <taxon>Bacillota</taxon>
        <taxon>Negativicutes</taxon>
        <taxon>Selenomonadales</taxon>
        <taxon>Sporomusaceae</taxon>
        <taxon>Sporomusa</taxon>
    </lineage>
</organism>
<dbReference type="Proteomes" id="UP000216752">
    <property type="component" value="Chromosome"/>
</dbReference>
<dbReference type="InterPro" id="IPR002168">
    <property type="entry name" value="Lipase_GDXG_HIS_AS"/>
</dbReference>
<dbReference type="InterPro" id="IPR013094">
    <property type="entry name" value="AB_hydrolase_3"/>
</dbReference>
<dbReference type="Pfam" id="PF07859">
    <property type="entry name" value="Abhydrolase_3"/>
    <property type="match status" value="1"/>
</dbReference>
<name>A0ABZ3IHR6_9FIRM</name>
<evidence type="ECO:0000259" key="3">
    <source>
        <dbReference type="Pfam" id="PF07859"/>
    </source>
</evidence>
<evidence type="ECO:0000256" key="1">
    <source>
        <dbReference type="ARBA" id="ARBA00010515"/>
    </source>
</evidence>
<protein>
    <submittedName>
        <fullName evidence="4">Monoterpene epsilon-lactone hydrolase</fullName>
        <ecNumber evidence="4">3.1.1.83</ecNumber>
    </submittedName>
</protein>
<keyword evidence="2 4" id="KW-0378">Hydrolase</keyword>
<sequence length="297" mass="32191">MSSIRDYLSAMKDKFDLEKNTIEQIRREWTAVAIRAELPSGTTVDKVMVNNLPAEWVTAANVPDGNEQVILYFHGGGFYSGSCDTHRALAANLSAASAVRVLVVEYRLAPEHKYPSANDDAIIAYSWLIESGISPKNIVIGGDSAGGGLTLMTLLSLRDAGYQLPAAAFMLSPWADLINFDGESYASRAELDPLCSLSGCKISADYYIGNSDIKPPILSPISQNLAGLPSLLIQVGDHEVLLNDSTRLATRAQEAGVDVTLEVWDNMWHLFHAFAAIVPEAQQAINNIGKFVQKHVG</sequence>
<accession>A0ABZ3IHR6</accession>
<dbReference type="PANTHER" id="PTHR48081">
    <property type="entry name" value="AB HYDROLASE SUPERFAMILY PROTEIN C4A8.06C"/>
    <property type="match status" value="1"/>
</dbReference>
<dbReference type="SUPFAM" id="SSF53474">
    <property type="entry name" value="alpha/beta-Hydrolases"/>
    <property type="match status" value="1"/>
</dbReference>
<dbReference type="EC" id="3.1.1.83" evidence="4"/>
<evidence type="ECO:0000313" key="5">
    <source>
        <dbReference type="Proteomes" id="UP000216752"/>
    </source>
</evidence>
<gene>
    <name evidence="4" type="primary">mlhB_1</name>
    <name evidence="4" type="ORF">SPSIL_013240</name>
</gene>
<dbReference type="Gene3D" id="3.40.50.1820">
    <property type="entry name" value="alpha/beta hydrolase"/>
    <property type="match status" value="1"/>
</dbReference>
<feature type="domain" description="Alpha/beta hydrolase fold-3" evidence="3">
    <location>
        <begin position="70"/>
        <end position="272"/>
    </location>
</feature>
<dbReference type="GO" id="GO:0016787">
    <property type="term" value="F:hydrolase activity"/>
    <property type="evidence" value="ECO:0007669"/>
    <property type="project" value="UniProtKB-KW"/>
</dbReference>
<dbReference type="PANTHER" id="PTHR48081:SF30">
    <property type="entry name" value="ACETYL-HYDROLASE LIPR-RELATED"/>
    <property type="match status" value="1"/>
</dbReference>
<dbReference type="EMBL" id="CP155573">
    <property type="protein sequence ID" value="XFO65215.1"/>
    <property type="molecule type" value="Genomic_DNA"/>
</dbReference>
<evidence type="ECO:0000256" key="2">
    <source>
        <dbReference type="ARBA" id="ARBA00022801"/>
    </source>
</evidence>